<dbReference type="InterPro" id="IPR036565">
    <property type="entry name" value="Mur-like_cat_sf"/>
</dbReference>
<dbReference type="Gene3D" id="3.40.50.720">
    <property type="entry name" value="NAD(P)-binding Rossmann-like Domain"/>
    <property type="match status" value="1"/>
</dbReference>
<protein>
    <recommendedName>
        <fullName evidence="3">UDP-N-acetylmuramate--L-alanine ligase</fullName>
        <ecNumber evidence="3">6.3.2.8</ecNumber>
    </recommendedName>
</protein>
<dbReference type="SUPFAM" id="SSF53623">
    <property type="entry name" value="MurD-like peptide ligases, catalytic domain"/>
    <property type="match status" value="1"/>
</dbReference>
<dbReference type="Gene3D" id="3.40.1190.10">
    <property type="entry name" value="Mur-like, catalytic domain"/>
    <property type="match status" value="1"/>
</dbReference>
<evidence type="ECO:0000313" key="13">
    <source>
        <dbReference type="Proteomes" id="UP001346149"/>
    </source>
</evidence>
<comment type="caution">
    <text evidence="12">The sequence shown here is derived from an EMBL/GenBank/DDBJ whole genome shotgun (WGS) entry which is preliminary data.</text>
</comment>
<gene>
    <name evidence="12" type="ORF">SAY86_019321</name>
</gene>
<sequence>MESATRIPSISAGFFPTKKLEVHFPGILYRAQTWNLPAIVPAAARNMRLRMNVSFSVSGNGDQEESLDLRNGKGRWIHFVGIGGCGLSALAKLAVKRGFEVSGSDIVWNSFMDELHQMGAHLCIGHSGLNIQRGNELRYPDSLVVSSAIPPDNVEVLQANAAKIPVFKRDYWLGMLTDDHNLIAVSGSHGKSTTAAMLAYVLKSMGDDVTAIVGAHVSQFPEENVIAGLGQNFVLEADEYDGCFLGVSPHIAVVTNLEWEHVDQFPDEESVKKIFRMFLNRIKEGGHLILCGDSPGACSLVDCGGGSIRSYKSRGAVQVPESNSYTITTYGSSITNEWQASFIRPNSMGGSDYTLIYKGLPVSEISLQIAGVHNVLNSMAVIVAVVALFGDQTGILDLIDHMKTHLRNFAGVSRRFEKVGSVCGCDIYDDYAHHPTEISAVLKAARDMFPFKTLVVVFQPHTYSRLVALLDDFAAALRGADRVVVTAVYAAREKNVWDVNGRDLASRIGGTESEYIPFLDSVVDKLVLDISDEPLREILVLTMGAGDITTVGPKLLSRLINMTQESCGREM</sequence>
<reference evidence="12 13" key="1">
    <citation type="journal article" date="2023" name="Hortic Res">
        <title>Pangenome of water caltrop reveals structural variations and asymmetric subgenome divergence after allopolyploidization.</title>
        <authorList>
            <person name="Zhang X."/>
            <person name="Chen Y."/>
            <person name="Wang L."/>
            <person name="Yuan Y."/>
            <person name="Fang M."/>
            <person name="Shi L."/>
            <person name="Lu R."/>
            <person name="Comes H.P."/>
            <person name="Ma Y."/>
            <person name="Chen Y."/>
            <person name="Huang G."/>
            <person name="Zhou Y."/>
            <person name="Zheng Z."/>
            <person name="Qiu Y."/>
        </authorList>
    </citation>
    <scope>NUCLEOTIDE SEQUENCE [LARGE SCALE GENOMIC DNA]</scope>
    <source>
        <strain evidence="12">F231</strain>
    </source>
</reference>
<evidence type="ECO:0000259" key="9">
    <source>
        <dbReference type="Pfam" id="PF01225"/>
    </source>
</evidence>
<name>A0AAN7LXM2_TRANT</name>
<dbReference type="Proteomes" id="UP001346149">
    <property type="component" value="Unassembled WGS sequence"/>
</dbReference>
<dbReference type="Pfam" id="PF08245">
    <property type="entry name" value="Mur_ligase_M"/>
    <property type="match status" value="1"/>
</dbReference>
<dbReference type="InterPro" id="IPR004101">
    <property type="entry name" value="Mur_ligase_C"/>
</dbReference>
<dbReference type="Pfam" id="PF01225">
    <property type="entry name" value="Mur_ligase"/>
    <property type="match status" value="1"/>
</dbReference>
<dbReference type="AlphaFoldDB" id="A0AAN7LXM2"/>
<evidence type="ECO:0000259" key="10">
    <source>
        <dbReference type="Pfam" id="PF02875"/>
    </source>
</evidence>
<keyword evidence="7" id="KW-0067">ATP-binding</keyword>
<dbReference type="InterPro" id="IPR013221">
    <property type="entry name" value="Mur_ligase_cen"/>
</dbReference>
<dbReference type="PANTHER" id="PTHR43445:SF3">
    <property type="entry name" value="UDP-N-ACETYLMURAMATE--L-ALANINE LIGASE"/>
    <property type="match status" value="1"/>
</dbReference>
<accession>A0AAN7LXM2</accession>
<dbReference type="HAMAP" id="MF_00046">
    <property type="entry name" value="MurC"/>
    <property type="match status" value="1"/>
</dbReference>
<dbReference type="EMBL" id="JAXQNO010000011">
    <property type="protein sequence ID" value="KAK4788002.1"/>
    <property type="molecule type" value="Genomic_DNA"/>
</dbReference>
<keyword evidence="4" id="KW-0963">Cytoplasm</keyword>
<evidence type="ECO:0000256" key="3">
    <source>
        <dbReference type="ARBA" id="ARBA00012211"/>
    </source>
</evidence>
<dbReference type="GO" id="GO:0008763">
    <property type="term" value="F:UDP-N-acetylmuramate-L-alanine ligase activity"/>
    <property type="evidence" value="ECO:0007669"/>
    <property type="project" value="UniProtKB-EC"/>
</dbReference>
<organism evidence="12 13">
    <name type="scientific">Trapa natans</name>
    <name type="common">Water chestnut</name>
    <dbReference type="NCBI Taxonomy" id="22666"/>
    <lineage>
        <taxon>Eukaryota</taxon>
        <taxon>Viridiplantae</taxon>
        <taxon>Streptophyta</taxon>
        <taxon>Embryophyta</taxon>
        <taxon>Tracheophyta</taxon>
        <taxon>Spermatophyta</taxon>
        <taxon>Magnoliopsida</taxon>
        <taxon>eudicotyledons</taxon>
        <taxon>Gunneridae</taxon>
        <taxon>Pentapetalae</taxon>
        <taxon>rosids</taxon>
        <taxon>malvids</taxon>
        <taxon>Myrtales</taxon>
        <taxon>Lythraceae</taxon>
        <taxon>Trapa</taxon>
    </lineage>
</organism>
<dbReference type="GO" id="GO:0005737">
    <property type="term" value="C:cytoplasm"/>
    <property type="evidence" value="ECO:0007669"/>
    <property type="project" value="UniProtKB-SubCell"/>
</dbReference>
<feature type="domain" description="Mur ligase N-terminal catalytic" evidence="9">
    <location>
        <begin position="77"/>
        <end position="179"/>
    </location>
</feature>
<keyword evidence="13" id="KW-1185">Reference proteome</keyword>
<evidence type="ECO:0000256" key="2">
    <source>
        <dbReference type="ARBA" id="ARBA00004752"/>
    </source>
</evidence>
<dbReference type="PANTHER" id="PTHR43445">
    <property type="entry name" value="UDP-N-ACETYLMURAMATE--L-ALANINE LIGASE-RELATED"/>
    <property type="match status" value="1"/>
</dbReference>
<feature type="domain" description="Mur ligase C-terminal" evidence="10">
    <location>
        <begin position="414"/>
        <end position="546"/>
    </location>
</feature>
<dbReference type="Gene3D" id="3.90.190.20">
    <property type="entry name" value="Mur ligase, C-terminal domain"/>
    <property type="match status" value="1"/>
</dbReference>
<proteinExistence type="inferred from homology"/>
<dbReference type="NCBIfam" id="TIGR01082">
    <property type="entry name" value="murC"/>
    <property type="match status" value="1"/>
</dbReference>
<dbReference type="InterPro" id="IPR000713">
    <property type="entry name" value="Mur_ligase_N"/>
</dbReference>
<dbReference type="InterPro" id="IPR050061">
    <property type="entry name" value="MurCDEF_pg_biosynth"/>
</dbReference>
<feature type="domain" description="Mur ligase central" evidence="11">
    <location>
        <begin position="185"/>
        <end position="295"/>
    </location>
</feature>
<evidence type="ECO:0000256" key="5">
    <source>
        <dbReference type="ARBA" id="ARBA00022598"/>
    </source>
</evidence>
<dbReference type="SUPFAM" id="SSF51984">
    <property type="entry name" value="MurCD N-terminal domain"/>
    <property type="match status" value="1"/>
</dbReference>
<keyword evidence="5" id="KW-0436">Ligase</keyword>
<evidence type="ECO:0000256" key="6">
    <source>
        <dbReference type="ARBA" id="ARBA00022741"/>
    </source>
</evidence>
<evidence type="ECO:0000256" key="4">
    <source>
        <dbReference type="ARBA" id="ARBA00022490"/>
    </source>
</evidence>
<comment type="pathway">
    <text evidence="2">Cell wall biogenesis; peptidoglycan biosynthesis.</text>
</comment>
<dbReference type="InterPro" id="IPR005758">
    <property type="entry name" value="UDP-N-AcMur_Ala_ligase_MurC"/>
</dbReference>
<dbReference type="SUPFAM" id="SSF53244">
    <property type="entry name" value="MurD-like peptide ligases, peptide-binding domain"/>
    <property type="match status" value="1"/>
</dbReference>
<evidence type="ECO:0000313" key="12">
    <source>
        <dbReference type="EMBL" id="KAK4788002.1"/>
    </source>
</evidence>
<comment type="subcellular location">
    <subcellularLocation>
        <location evidence="1">Cytoplasm</location>
    </subcellularLocation>
</comment>
<comment type="catalytic activity">
    <reaction evidence="8">
        <text>UDP-N-acetyl-alpha-D-muramate + L-alanine + ATP = UDP-N-acetyl-alpha-D-muramoyl-L-alanine + ADP + phosphate + H(+)</text>
        <dbReference type="Rhea" id="RHEA:23372"/>
        <dbReference type="ChEBI" id="CHEBI:15378"/>
        <dbReference type="ChEBI" id="CHEBI:30616"/>
        <dbReference type="ChEBI" id="CHEBI:43474"/>
        <dbReference type="ChEBI" id="CHEBI:57972"/>
        <dbReference type="ChEBI" id="CHEBI:70757"/>
        <dbReference type="ChEBI" id="CHEBI:83898"/>
        <dbReference type="ChEBI" id="CHEBI:456216"/>
        <dbReference type="EC" id="6.3.2.8"/>
    </reaction>
</comment>
<dbReference type="GO" id="GO:0005524">
    <property type="term" value="F:ATP binding"/>
    <property type="evidence" value="ECO:0007669"/>
    <property type="project" value="UniProtKB-KW"/>
</dbReference>
<evidence type="ECO:0000256" key="8">
    <source>
        <dbReference type="ARBA" id="ARBA00047833"/>
    </source>
</evidence>
<dbReference type="InterPro" id="IPR036615">
    <property type="entry name" value="Mur_ligase_C_dom_sf"/>
</dbReference>
<dbReference type="Pfam" id="PF02875">
    <property type="entry name" value="Mur_ligase_C"/>
    <property type="match status" value="1"/>
</dbReference>
<evidence type="ECO:0000256" key="7">
    <source>
        <dbReference type="ARBA" id="ARBA00022840"/>
    </source>
</evidence>
<dbReference type="EC" id="6.3.2.8" evidence="3"/>
<evidence type="ECO:0000259" key="11">
    <source>
        <dbReference type="Pfam" id="PF08245"/>
    </source>
</evidence>
<evidence type="ECO:0000256" key="1">
    <source>
        <dbReference type="ARBA" id="ARBA00004496"/>
    </source>
</evidence>
<keyword evidence="6" id="KW-0547">Nucleotide-binding</keyword>